<evidence type="ECO:0000313" key="1">
    <source>
        <dbReference type="EMBL" id="MCV2864391.1"/>
    </source>
</evidence>
<proteinExistence type="predicted"/>
<name>A0ABT2Z0X7_9RHOB</name>
<keyword evidence="2" id="KW-1185">Reference proteome</keyword>
<reference evidence="1 2" key="1">
    <citation type="submission" date="2022-10" db="EMBL/GenBank/DDBJ databases">
        <title>Defluviimonas sp. nov., isolated from ocean surface water.</title>
        <authorList>
            <person name="He W."/>
            <person name="Wang L."/>
            <person name="Zhang D.-F."/>
        </authorList>
    </citation>
    <scope>NUCLEOTIDE SEQUENCE [LARGE SCALE GENOMIC DNA]</scope>
    <source>
        <strain evidence="1 2">WL0075</strain>
    </source>
</reference>
<dbReference type="Proteomes" id="UP001652503">
    <property type="component" value="Unassembled WGS sequence"/>
</dbReference>
<protein>
    <submittedName>
        <fullName evidence="1">Uncharacterized protein</fullName>
    </submittedName>
</protein>
<comment type="caution">
    <text evidence="1">The sequence shown here is derived from an EMBL/GenBank/DDBJ whole genome shotgun (WGS) entry which is preliminary data.</text>
</comment>
<organism evidence="1 2">
    <name type="scientific">Albidovulum sediminicola</name>
    <dbReference type="NCBI Taxonomy" id="2984331"/>
    <lineage>
        <taxon>Bacteria</taxon>
        <taxon>Pseudomonadati</taxon>
        <taxon>Pseudomonadota</taxon>
        <taxon>Alphaproteobacteria</taxon>
        <taxon>Rhodobacterales</taxon>
        <taxon>Paracoccaceae</taxon>
        <taxon>Albidovulum</taxon>
    </lineage>
</organism>
<accession>A0ABT2Z0X7</accession>
<gene>
    <name evidence="1" type="ORF">OE647_06515</name>
</gene>
<dbReference type="EMBL" id="JAOWLA010000005">
    <property type="protein sequence ID" value="MCV2864391.1"/>
    <property type="molecule type" value="Genomic_DNA"/>
</dbReference>
<evidence type="ECO:0000313" key="2">
    <source>
        <dbReference type="Proteomes" id="UP001652503"/>
    </source>
</evidence>
<dbReference type="RefSeq" id="WP_263720911.1">
    <property type="nucleotide sequence ID" value="NZ_JAOWLA010000005.1"/>
</dbReference>
<sequence length="87" mass="9766">MAEEPVWSYPVSAKFPANREINSEFLLFSGNQRQVRRKSPRLFNALFGISLPTGTGNFFKPNKVFFASSREVDLSGAILPMQTLLLS</sequence>